<evidence type="ECO:0000256" key="6">
    <source>
        <dbReference type="ARBA" id="ARBA00022741"/>
    </source>
</evidence>
<keyword evidence="15" id="KW-1185">Reference proteome</keyword>
<accession>A0ABZ2G2G8</accession>
<feature type="region of interest" description="Interaction with substrate tRNA" evidence="10">
    <location>
        <begin position="38"/>
        <end position="41"/>
    </location>
</feature>
<evidence type="ECO:0000256" key="11">
    <source>
        <dbReference type="RuleBase" id="RU003783"/>
    </source>
</evidence>
<organism evidence="14 15">
    <name type="scientific">Sphingomonas kaistensis</name>
    <dbReference type="NCBI Taxonomy" id="298708"/>
    <lineage>
        <taxon>Bacteria</taxon>
        <taxon>Pseudomonadati</taxon>
        <taxon>Pseudomonadota</taxon>
        <taxon>Alphaproteobacteria</taxon>
        <taxon>Sphingomonadales</taxon>
        <taxon>Sphingomonadaceae</taxon>
        <taxon>Sphingomonas</taxon>
    </lineage>
</organism>
<evidence type="ECO:0000256" key="5">
    <source>
        <dbReference type="ARBA" id="ARBA00022694"/>
    </source>
</evidence>
<comment type="function">
    <text evidence="2 10 12">Catalyzes the transfer of a dimethylallyl group onto the adenine at position 37 in tRNAs that read codons beginning with uridine, leading to the formation of N6-(dimethylallyl)adenosine (i(6)A).</text>
</comment>
<proteinExistence type="inferred from homology"/>
<dbReference type="EC" id="2.5.1.75" evidence="10"/>
<dbReference type="InterPro" id="IPR039657">
    <property type="entry name" value="Dimethylallyltransferase"/>
</dbReference>
<comment type="similarity">
    <text evidence="3 10 13">Belongs to the IPP transferase family.</text>
</comment>
<dbReference type="Pfam" id="PF01715">
    <property type="entry name" value="IPPT"/>
    <property type="match status" value="1"/>
</dbReference>
<dbReference type="PANTHER" id="PTHR11088">
    <property type="entry name" value="TRNA DIMETHYLALLYLTRANSFERASE"/>
    <property type="match status" value="1"/>
</dbReference>
<evidence type="ECO:0000313" key="14">
    <source>
        <dbReference type="EMBL" id="WWM71277.1"/>
    </source>
</evidence>
<evidence type="ECO:0000256" key="3">
    <source>
        <dbReference type="ARBA" id="ARBA00005842"/>
    </source>
</evidence>
<dbReference type="NCBIfam" id="TIGR00174">
    <property type="entry name" value="miaA"/>
    <property type="match status" value="1"/>
</dbReference>
<evidence type="ECO:0000256" key="4">
    <source>
        <dbReference type="ARBA" id="ARBA00022679"/>
    </source>
</evidence>
<dbReference type="InterPro" id="IPR018022">
    <property type="entry name" value="IPT"/>
</dbReference>
<keyword evidence="4 10" id="KW-0808">Transferase</keyword>
<evidence type="ECO:0000256" key="1">
    <source>
        <dbReference type="ARBA" id="ARBA00001946"/>
    </source>
</evidence>
<feature type="binding site" evidence="10">
    <location>
        <begin position="13"/>
        <end position="20"/>
    </location>
    <ligand>
        <name>ATP</name>
        <dbReference type="ChEBI" id="CHEBI:30616"/>
    </ligand>
</feature>
<keyword evidence="5 10" id="KW-0819">tRNA processing</keyword>
<comment type="catalytic activity">
    <reaction evidence="9 10 11">
        <text>adenosine(37) in tRNA + dimethylallyl diphosphate = N(6)-dimethylallyladenosine(37) in tRNA + diphosphate</text>
        <dbReference type="Rhea" id="RHEA:26482"/>
        <dbReference type="Rhea" id="RHEA-COMP:10162"/>
        <dbReference type="Rhea" id="RHEA-COMP:10375"/>
        <dbReference type="ChEBI" id="CHEBI:33019"/>
        <dbReference type="ChEBI" id="CHEBI:57623"/>
        <dbReference type="ChEBI" id="CHEBI:74411"/>
        <dbReference type="ChEBI" id="CHEBI:74415"/>
        <dbReference type="EC" id="2.5.1.75"/>
    </reaction>
</comment>
<dbReference type="InterPro" id="IPR027417">
    <property type="entry name" value="P-loop_NTPase"/>
</dbReference>
<evidence type="ECO:0000256" key="2">
    <source>
        <dbReference type="ARBA" id="ARBA00003213"/>
    </source>
</evidence>
<dbReference type="Gene3D" id="1.10.20.140">
    <property type="match status" value="1"/>
</dbReference>
<evidence type="ECO:0000256" key="12">
    <source>
        <dbReference type="RuleBase" id="RU003784"/>
    </source>
</evidence>
<dbReference type="HAMAP" id="MF_00185">
    <property type="entry name" value="IPP_trans"/>
    <property type="match status" value="1"/>
</dbReference>
<dbReference type="SUPFAM" id="SSF52540">
    <property type="entry name" value="P-loop containing nucleoside triphosphate hydrolases"/>
    <property type="match status" value="1"/>
</dbReference>
<dbReference type="EMBL" id="CP145607">
    <property type="protein sequence ID" value="WWM71277.1"/>
    <property type="molecule type" value="Genomic_DNA"/>
</dbReference>
<evidence type="ECO:0000256" key="7">
    <source>
        <dbReference type="ARBA" id="ARBA00022840"/>
    </source>
</evidence>
<protein>
    <recommendedName>
        <fullName evidence="10">tRNA dimethylallyltransferase</fullName>
        <ecNumber evidence="10">2.5.1.75</ecNumber>
    </recommendedName>
    <alternativeName>
        <fullName evidence="10">Dimethylallyl diphosphate:tRNA dimethylallyltransferase</fullName>
        <shortName evidence="10">DMAPP:tRNA dimethylallyltransferase</shortName>
        <shortName evidence="10">DMATase</shortName>
    </alternativeName>
    <alternativeName>
        <fullName evidence="10">Isopentenyl-diphosphate:tRNA isopentenyltransferase</fullName>
        <shortName evidence="10">IPP transferase</shortName>
        <shortName evidence="10">IPPT</shortName>
        <shortName evidence="10">IPTase</shortName>
    </alternativeName>
</protein>
<feature type="binding site" evidence="10">
    <location>
        <begin position="15"/>
        <end position="20"/>
    </location>
    <ligand>
        <name>substrate</name>
    </ligand>
</feature>
<evidence type="ECO:0000256" key="10">
    <source>
        <dbReference type="HAMAP-Rule" id="MF_00185"/>
    </source>
</evidence>
<keyword evidence="7 10" id="KW-0067">ATP-binding</keyword>
<evidence type="ECO:0000256" key="13">
    <source>
        <dbReference type="RuleBase" id="RU003785"/>
    </source>
</evidence>
<dbReference type="PANTHER" id="PTHR11088:SF60">
    <property type="entry name" value="TRNA DIMETHYLALLYLTRANSFERASE"/>
    <property type="match status" value="1"/>
</dbReference>
<sequence length="307" mass="32629">MIKGAPPLAVIAGPTASGKSALSVTFAQRTNGVIVNADSAQVYADLQIVSARPSEAEMGGVEHRLFGHRDGARPCSAADWAAEAKTVIAEVHGRGQLPVIVGGTGLYLRTLLDGIAEVPPIDPAIRAEIRAASVADNHRRLTELDPEAAARLHANDTTRIARALEVVLSTGAPLKSWQGRTSGGIRSDVKLFGAVLLPDAAMLSPRIDHRFAEMIETGALDEVRCLVDRQLSPSLPVMRAIGVPEIAAHLHGETSRADMIAAGQLATRQYAKRQRTWFRGQELGLQRESDAQAALQTLLAAAKEQAC</sequence>
<comment type="caution">
    <text evidence="10">Lacks conserved residue(s) required for the propagation of feature annotation.</text>
</comment>
<evidence type="ECO:0000256" key="8">
    <source>
        <dbReference type="ARBA" id="ARBA00022842"/>
    </source>
</evidence>
<name>A0ABZ2G2G8_9SPHN</name>
<keyword evidence="6 10" id="KW-0547">Nucleotide-binding</keyword>
<dbReference type="Gene3D" id="3.40.50.300">
    <property type="entry name" value="P-loop containing nucleotide triphosphate hydrolases"/>
    <property type="match status" value="1"/>
</dbReference>
<gene>
    <name evidence="10 14" type="primary">miaA</name>
    <name evidence="14" type="ORF">V6R86_11510</name>
</gene>
<evidence type="ECO:0000313" key="15">
    <source>
        <dbReference type="Proteomes" id="UP001382935"/>
    </source>
</evidence>
<comment type="cofactor">
    <cofactor evidence="1 10">
        <name>Mg(2+)</name>
        <dbReference type="ChEBI" id="CHEBI:18420"/>
    </cofactor>
</comment>
<feature type="site" description="Interaction with substrate tRNA" evidence="10">
    <location>
        <position position="104"/>
    </location>
</feature>
<dbReference type="RefSeq" id="WP_338504666.1">
    <property type="nucleotide sequence ID" value="NZ_CP145607.1"/>
</dbReference>
<dbReference type="Proteomes" id="UP001382935">
    <property type="component" value="Chromosome"/>
</dbReference>
<keyword evidence="8 10" id="KW-0460">Magnesium</keyword>
<feature type="site" description="Interaction with substrate tRNA" evidence="10">
    <location>
        <position position="126"/>
    </location>
</feature>
<reference evidence="14 15" key="1">
    <citation type="submission" date="2024-02" db="EMBL/GenBank/DDBJ databases">
        <title>Full genome sequence of Sphingomonas kaistensis.</title>
        <authorList>
            <person name="Poletto B.L."/>
            <person name="Silva G."/>
            <person name="Galante D."/>
            <person name="Campos K.R."/>
            <person name="Santos M.B.N."/>
            <person name="Sacchi C.T."/>
        </authorList>
    </citation>
    <scope>NUCLEOTIDE SEQUENCE [LARGE SCALE GENOMIC DNA]</scope>
    <source>
        <strain evidence="14 15">MA4R</strain>
    </source>
</reference>
<dbReference type="GO" id="GO:0052381">
    <property type="term" value="F:tRNA dimethylallyltransferase activity"/>
    <property type="evidence" value="ECO:0007669"/>
    <property type="project" value="UniProtKB-EC"/>
</dbReference>
<evidence type="ECO:0000256" key="9">
    <source>
        <dbReference type="ARBA" id="ARBA00049563"/>
    </source>
</evidence>
<comment type="subunit">
    <text evidence="10">Monomer.</text>
</comment>